<dbReference type="InterPro" id="IPR020904">
    <property type="entry name" value="Sc_DH/Rdtase_CS"/>
</dbReference>
<evidence type="ECO:0000313" key="5">
    <source>
        <dbReference type="EMBL" id="KPV53114.1"/>
    </source>
</evidence>
<dbReference type="FunFam" id="3.40.50.720:FF:000084">
    <property type="entry name" value="Short-chain dehydrogenase reductase"/>
    <property type="match status" value="1"/>
</dbReference>
<dbReference type="Gene3D" id="3.40.50.720">
    <property type="entry name" value="NAD(P)-binding Rossmann-like Domain"/>
    <property type="match status" value="1"/>
</dbReference>
<comment type="similarity">
    <text evidence="1 4">Belongs to the short-chain dehydrogenases/reductases (SDR) family.</text>
</comment>
<keyword evidence="3" id="KW-0560">Oxidoreductase</keyword>
<dbReference type="GO" id="GO:0016491">
    <property type="term" value="F:oxidoreductase activity"/>
    <property type="evidence" value="ECO:0007669"/>
    <property type="project" value="UniProtKB-KW"/>
</dbReference>
<organism evidence="5 6">
    <name type="scientific">Kouleothrix aurantiaca</name>
    <dbReference type="NCBI Taxonomy" id="186479"/>
    <lineage>
        <taxon>Bacteria</taxon>
        <taxon>Bacillati</taxon>
        <taxon>Chloroflexota</taxon>
        <taxon>Chloroflexia</taxon>
        <taxon>Chloroflexales</taxon>
        <taxon>Roseiflexineae</taxon>
        <taxon>Roseiflexaceae</taxon>
        <taxon>Kouleothrix</taxon>
    </lineage>
</organism>
<dbReference type="PANTHER" id="PTHR43391">
    <property type="entry name" value="RETINOL DEHYDROGENASE-RELATED"/>
    <property type="match status" value="1"/>
</dbReference>
<reference evidence="5 6" key="1">
    <citation type="submission" date="2015-09" db="EMBL/GenBank/DDBJ databases">
        <title>Draft genome sequence of Kouleothrix aurantiaca JCM 19913.</title>
        <authorList>
            <person name="Hemp J."/>
        </authorList>
    </citation>
    <scope>NUCLEOTIDE SEQUENCE [LARGE SCALE GENOMIC DNA]</scope>
    <source>
        <strain evidence="5 6">COM-B</strain>
    </source>
</reference>
<evidence type="ECO:0000256" key="4">
    <source>
        <dbReference type="RuleBase" id="RU000363"/>
    </source>
</evidence>
<dbReference type="Pfam" id="PF00106">
    <property type="entry name" value="adh_short"/>
    <property type="match status" value="1"/>
</dbReference>
<protein>
    <recommendedName>
        <fullName evidence="7">Short-chain dehydrogenase</fullName>
    </recommendedName>
</protein>
<dbReference type="SUPFAM" id="SSF51735">
    <property type="entry name" value="NAD(P)-binding Rossmann-fold domains"/>
    <property type="match status" value="1"/>
</dbReference>
<accession>A0A0P9HEF1</accession>
<evidence type="ECO:0008006" key="7">
    <source>
        <dbReference type="Google" id="ProtNLM"/>
    </source>
</evidence>
<keyword evidence="2" id="KW-0521">NADP</keyword>
<dbReference type="Proteomes" id="UP000050509">
    <property type="component" value="Unassembled WGS sequence"/>
</dbReference>
<evidence type="ECO:0000256" key="1">
    <source>
        <dbReference type="ARBA" id="ARBA00006484"/>
    </source>
</evidence>
<dbReference type="PROSITE" id="PS00061">
    <property type="entry name" value="ADH_SHORT"/>
    <property type="match status" value="1"/>
</dbReference>
<dbReference type="InterPro" id="IPR036291">
    <property type="entry name" value="NAD(P)-bd_dom_sf"/>
</dbReference>
<dbReference type="AlphaFoldDB" id="A0A0P9HEF1"/>
<dbReference type="PRINTS" id="PR00081">
    <property type="entry name" value="GDHRDH"/>
</dbReference>
<evidence type="ECO:0000256" key="3">
    <source>
        <dbReference type="ARBA" id="ARBA00023002"/>
    </source>
</evidence>
<dbReference type="CDD" id="cd05233">
    <property type="entry name" value="SDR_c"/>
    <property type="match status" value="1"/>
</dbReference>
<proteinExistence type="inferred from homology"/>
<dbReference type="PANTHER" id="PTHR43391:SF14">
    <property type="entry name" value="DEHYDROGENASE_REDUCTASE SDR FAMILY PROTEIN 7-LIKE"/>
    <property type="match status" value="1"/>
</dbReference>
<sequence length="283" mass="30542">MTAVQQVAIVTGGASGIGAALCRALAARGLAVVVADINAAGAEAVAAAIRQRGGTAASRHVDVADASSVTQLVQHTVATHRRIDFMFNNAGIAVTADARDLRPEHWRRLIDVNLLGVIHGVQAAYPFMAQQCHGHIVNTASLAGLLPYPTNLPYATTKHAVVGLSNTLRIEAADLGVRVSVVCPGFVETGIGAASPTLNVRDAPTDVALPFKFLDADDAAQRILAGVWRNQAVIVFPFYARLLWWLYRMRVTWLSPVGMRLIRDLRRRRLPAAVEHDREEQIR</sequence>
<dbReference type="PRINTS" id="PR00080">
    <property type="entry name" value="SDRFAMILY"/>
</dbReference>
<dbReference type="InterPro" id="IPR002347">
    <property type="entry name" value="SDR_fam"/>
</dbReference>
<name>A0A0P9HEF1_9CHLR</name>
<evidence type="ECO:0000313" key="6">
    <source>
        <dbReference type="Proteomes" id="UP000050509"/>
    </source>
</evidence>
<dbReference type="EMBL" id="LJCR01000337">
    <property type="protein sequence ID" value="KPV53114.1"/>
    <property type="molecule type" value="Genomic_DNA"/>
</dbReference>
<gene>
    <name evidence="5" type="ORF">SE17_11510</name>
</gene>
<keyword evidence="6" id="KW-1185">Reference proteome</keyword>
<evidence type="ECO:0000256" key="2">
    <source>
        <dbReference type="ARBA" id="ARBA00022857"/>
    </source>
</evidence>
<comment type="caution">
    <text evidence="5">The sequence shown here is derived from an EMBL/GenBank/DDBJ whole genome shotgun (WGS) entry which is preliminary data.</text>
</comment>